<dbReference type="RefSeq" id="WP_040803808.1">
    <property type="nucleotide sequence ID" value="NZ_RHGB01000001.1"/>
</dbReference>
<evidence type="ECO:0000259" key="2">
    <source>
        <dbReference type="Pfam" id="PF04851"/>
    </source>
</evidence>
<dbReference type="InterPro" id="IPR006935">
    <property type="entry name" value="Helicase/UvrB_N"/>
</dbReference>
<dbReference type="InterPro" id="IPR050742">
    <property type="entry name" value="Helicase_Restrict-Modif_Enz"/>
</dbReference>
<dbReference type="PANTHER" id="PTHR47396">
    <property type="entry name" value="TYPE I RESTRICTION ENZYME ECOKI R PROTEIN"/>
    <property type="match status" value="1"/>
</dbReference>
<dbReference type="Gene3D" id="3.40.50.300">
    <property type="entry name" value="P-loop containing nucleotide triphosphate hydrolases"/>
    <property type="match status" value="2"/>
</dbReference>
<protein>
    <submittedName>
        <fullName evidence="3">DEAD/DEAH box helicase</fullName>
    </submittedName>
</protein>
<proteinExistence type="predicted"/>
<dbReference type="PANTHER" id="PTHR47396:SF1">
    <property type="entry name" value="ATP-DEPENDENT HELICASE IRC3-RELATED"/>
    <property type="match status" value="1"/>
</dbReference>
<keyword evidence="3" id="KW-0347">Helicase</keyword>
<organism evidence="3 4">
    <name type="scientific">Zhongshania marina</name>
    <dbReference type="NCBI Taxonomy" id="2304603"/>
    <lineage>
        <taxon>Bacteria</taxon>
        <taxon>Pseudomonadati</taxon>
        <taxon>Pseudomonadota</taxon>
        <taxon>Gammaproteobacteria</taxon>
        <taxon>Cellvibrionales</taxon>
        <taxon>Spongiibacteraceae</taxon>
        <taxon>Zhongshania</taxon>
    </lineage>
</organism>
<keyword evidence="3" id="KW-0378">Hydrolase</keyword>
<dbReference type="SUPFAM" id="SSF52540">
    <property type="entry name" value="P-loop containing nucleoside triphosphate hydrolases"/>
    <property type="match status" value="2"/>
</dbReference>
<keyword evidence="3" id="KW-0547">Nucleotide-binding</keyword>
<sequence length="474" mass="52884">MQLRRWQHEAVKAALTKYETEHPHFLCLATPGAGKTFMASRIAKELMDSGKIDLVFCFSPSVNVATSFQASIESQLKCKLDGLLGSKGRSLTYQSMPSQDLSFWSLLSQYKTLVIFDEIHHCAGDNLDNANVWGQKIIQHIQGEADYTLALSGTPWRSDKVPIALSSYCVDGVIQCDYTYGLERAIQDGVCRIPKIIAIDNDEITLLSGDERERYSSFAELLKQSKCTYQQLLDSSDLITYMIKITAKKINEVRKRQPNSGALVVAATVEHAIKVAEIIKRDTGDSARVVTYLHDGAQDTIRDFREANDKWIVSVGMISEGTDIPRLKVCCHLTRVKTELYFRQVLGRILRSTGVEKDEGFLFIPAEPNLVEYAERVVENIPDANTITIELMTGGITASDEPAQPPSLSDKEKEQKPIEEAVSPIDLTSDGGLIEFSDLQPLTLAESYDASIGLFGRFRQEIINLSMRDFPIET</sequence>
<keyword evidence="3" id="KW-0067">ATP-binding</keyword>
<name>A0ABX9WA32_9GAMM</name>
<dbReference type="InterPro" id="IPR027417">
    <property type="entry name" value="P-loop_NTPase"/>
</dbReference>
<evidence type="ECO:0000313" key="3">
    <source>
        <dbReference type="EMBL" id="RNL67832.1"/>
    </source>
</evidence>
<feature type="domain" description="Helicase/UvrB N-terminal" evidence="2">
    <location>
        <begin position="1"/>
        <end position="155"/>
    </location>
</feature>
<reference evidence="3 4" key="1">
    <citation type="submission" date="2018-10" db="EMBL/GenBank/DDBJ databases">
        <title>Draft genome sequence of Zhongshania sp. DSW25-10.</title>
        <authorList>
            <person name="Oh J."/>
        </authorList>
    </citation>
    <scope>NUCLEOTIDE SEQUENCE [LARGE SCALE GENOMIC DNA]</scope>
    <source>
        <strain evidence="3 4">DSW25-10</strain>
    </source>
</reference>
<keyword evidence="4" id="KW-1185">Reference proteome</keyword>
<evidence type="ECO:0000256" key="1">
    <source>
        <dbReference type="SAM" id="MobiDB-lite"/>
    </source>
</evidence>
<dbReference type="Proteomes" id="UP000274695">
    <property type="component" value="Unassembled WGS sequence"/>
</dbReference>
<gene>
    <name evidence="3" type="ORF">D0911_00250</name>
</gene>
<feature type="region of interest" description="Disordered" evidence="1">
    <location>
        <begin position="397"/>
        <end position="417"/>
    </location>
</feature>
<accession>A0ABX9WA32</accession>
<dbReference type="EMBL" id="RHGB01000001">
    <property type="protein sequence ID" value="RNL67832.1"/>
    <property type="molecule type" value="Genomic_DNA"/>
</dbReference>
<dbReference type="Pfam" id="PF04851">
    <property type="entry name" value="ResIII"/>
    <property type="match status" value="1"/>
</dbReference>
<dbReference type="GO" id="GO:0004386">
    <property type="term" value="F:helicase activity"/>
    <property type="evidence" value="ECO:0007669"/>
    <property type="project" value="UniProtKB-KW"/>
</dbReference>
<comment type="caution">
    <text evidence="3">The sequence shown here is derived from an EMBL/GenBank/DDBJ whole genome shotgun (WGS) entry which is preliminary data.</text>
</comment>
<evidence type="ECO:0000313" key="4">
    <source>
        <dbReference type="Proteomes" id="UP000274695"/>
    </source>
</evidence>